<proteinExistence type="predicted"/>
<evidence type="ECO:0000259" key="1">
    <source>
        <dbReference type="Pfam" id="PF06985"/>
    </source>
</evidence>
<dbReference type="InterPro" id="IPR052895">
    <property type="entry name" value="HetReg/Transcr_Mod"/>
</dbReference>
<sequence length="408" mass="46884">MQYVSNQDDIYERNEQVQMMRTIYENAEEVFVWLGLEYNDSYRAMQFLKNLNQCARDDELTLELFNHPDIGKNLEALGSLYNRSYWYRVWIVQELVLANRIWVFCGKDMVSWKAFENSREIICTTSIHSEVIQICFRAISGVSFGDIRSYTRGPMQIVEIRSLFRKRELGLLETASGNWQRRASDPRDLIYGILDIINVKASQAIDPDYSKSVAKVYSDFAKFVVLDSKRLDILLVVQSNGSNMEGIPSWVPTWLRMPRGHTYLHPLPRNDALRWDASGVTTAQCSFTGEDRFLVTAGMNIGIISRTRVSAYKDGQDKLECIIDTFFDWLSIIEGIGGDRQENTFALAELLSKGRFLSKQRSRPELEGMIRAFVGLAAKQSAAPIDPRLREALRFNDELCDLKDVFDP</sequence>
<dbReference type="STRING" id="1149755.A0A2J6RE04"/>
<accession>A0A2J6RE04</accession>
<dbReference type="PANTHER" id="PTHR24148:SF82">
    <property type="entry name" value="HETEROKARYON INCOMPATIBILITY DOMAIN-CONTAINING PROTEIN"/>
    <property type="match status" value="1"/>
</dbReference>
<dbReference type="EMBL" id="KZ613950">
    <property type="protein sequence ID" value="PMD36750.1"/>
    <property type="molecule type" value="Genomic_DNA"/>
</dbReference>
<evidence type="ECO:0000313" key="3">
    <source>
        <dbReference type="Proteomes" id="UP000235786"/>
    </source>
</evidence>
<dbReference type="Proteomes" id="UP000235786">
    <property type="component" value="Unassembled WGS sequence"/>
</dbReference>
<name>A0A2J6RE04_HYAVF</name>
<dbReference type="OrthoDB" id="2157530at2759"/>
<evidence type="ECO:0000313" key="2">
    <source>
        <dbReference type="EMBL" id="PMD36750.1"/>
    </source>
</evidence>
<dbReference type="AlphaFoldDB" id="A0A2J6RE04"/>
<protein>
    <recommendedName>
        <fullName evidence="1">Heterokaryon incompatibility domain-containing protein</fullName>
    </recommendedName>
</protein>
<dbReference type="Pfam" id="PF06985">
    <property type="entry name" value="HET"/>
    <property type="match status" value="1"/>
</dbReference>
<reference evidence="2 3" key="1">
    <citation type="submission" date="2016-04" db="EMBL/GenBank/DDBJ databases">
        <title>A degradative enzymes factory behind the ericoid mycorrhizal symbiosis.</title>
        <authorList>
            <consortium name="DOE Joint Genome Institute"/>
            <person name="Martino E."/>
            <person name="Morin E."/>
            <person name="Grelet G."/>
            <person name="Kuo A."/>
            <person name="Kohler A."/>
            <person name="Daghino S."/>
            <person name="Barry K."/>
            <person name="Choi C."/>
            <person name="Cichocki N."/>
            <person name="Clum A."/>
            <person name="Copeland A."/>
            <person name="Hainaut M."/>
            <person name="Haridas S."/>
            <person name="Labutti K."/>
            <person name="Lindquist E."/>
            <person name="Lipzen A."/>
            <person name="Khouja H.-R."/>
            <person name="Murat C."/>
            <person name="Ohm R."/>
            <person name="Olson A."/>
            <person name="Spatafora J."/>
            <person name="Veneault-Fourrey C."/>
            <person name="Henrissat B."/>
            <person name="Grigoriev I."/>
            <person name="Martin F."/>
            <person name="Perotto S."/>
        </authorList>
    </citation>
    <scope>NUCLEOTIDE SEQUENCE [LARGE SCALE GENOMIC DNA]</scope>
    <source>
        <strain evidence="2 3">F</strain>
    </source>
</reference>
<feature type="domain" description="Heterokaryon incompatibility" evidence="1">
    <location>
        <begin position="6"/>
        <end position="94"/>
    </location>
</feature>
<dbReference type="PANTHER" id="PTHR24148">
    <property type="entry name" value="ANKYRIN REPEAT DOMAIN-CONTAINING PROTEIN 39 HOMOLOG-RELATED"/>
    <property type="match status" value="1"/>
</dbReference>
<gene>
    <name evidence="2" type="ORF">L207DRAFT_586444</name>
</gene>
<keyword evidence="3" id="KW-1185">Reference proteome</keyword>
<organism evidence="2 3">
    <name type="scientific">Hyaloscypha variabilis (strain UAMH 11265 / GT02V1 / F)</name>
    <name type="common">Meliniomyces variabilis</name>
    <dbReference type="NCBI Taxonomy" id="1149755"/>
    <lineage>
        <taxon>Eukaryota</taxon>
        <taxon>Fungi</taxon>
        <taxon>Dikarya</taxon>
        <taxon>Ascomycota</taxon>
        <taxon>Pezizomycotina</taxon>
        <taxon>Leotiomycetes</taxon>
        <taxon>Helotiales</taxon>
        <taxon>Hyaloscyphaceae</taxon>
        <taxon>Hyaloscypha</taxon>
        <taxon>Hyaloscypha variabilis</taxon>
    </lineage>
</organism>
<dbReference type="InterPro" id="IPR010730">
    <property type="entry name" value="HET"/>
</dbReference>